<sequence>MKATSIKQIIQSMQVKDMEILEGVVTSQAPLNIQLVNNEKMVLNKDILIIPQHLTDYKTKMSFSAIAGIVLSSKTKPAGSHNHTISGIGSTSTIEDHEHELNDLQLTQVEVTIHNALKKDERVLLLSYNNGKMYYVLDRVVE</sequence>
<protein>
    <submittedName>
        <fullName evidence="1">DUF2577 domain-containing protein</fullName>
    </submittedName>
</protein>
<dbReference type="EMBL" id="CP048617">
    <property type="protein sequence ID" value="QIB26108.1"/>
    <property type="molecule type" value="Genomic_DNA"/>
</dbReference>
<proteinExistence type="predicted"/>
<name>A0A6P1YB70_9FIRM</name>
<dbReference type="InterPro" id="IPR022555">
    <property type="entry name" value="DUF2577"/>
</dbReference>
<dbReference type="KEGG" id="cazo:G3A45_01555"/>
<dbReference type="RefSeq" id="WP_163234288.1">
    <property type="nucleotide sequence ID" value="NZ_CP048617.1"/>
</dbReference>
<gene>
    <name evidence="1" type="ORF">G3A45_01555</name>
</gene>
<reference evidence="1 2" key="1">
    <citation type="submission" date="2020-02" db="EMBL/GenBank/DDBJ databases">
        <title>Thermophilic hydrogen producing bacteria, Caloranaerobacter azorensis.</title>
        <authorList>
            <person name="Baek K."/>
        </authorList>
    </citation>
    <scope>NUCLEOTIDE SEQUENCE [LARGE SCALE GENOMIC DNA]</scope>
    <source>
        <strain evidence="1 2">T3-1</strain>
    </source>
</reference>
<accession>A0A6P1YB70</accession>
<dbReference type="Proteomes" id="UP000464452">
    <property type="component" value="Chromosome"/>
</dbReference>
<dbReference type="Pfam" id="PF10844">
    <property type="entry name" value="DUF2577"/>
    <property type="match status" value="1"/>
</dbReference>
<evidence type="ECO:0000313" key="2">
    <source>
        <dbReference type="Proteomes" id="UP000464452"/>
    </source>
</evidence>
<organism evidence="1 2">
    <name type="scientific">Caloranaerobacter azorensis</name>
    <dbReference type="NCBI Taxonomy" id="116090"/>
    <lineage>
        <taxon>Bacteria</taxon>
        <taxon>Bacillati</taxon>
        <taxon>Bacillota</taxon>
        <taxon>Tissierellia</taxon>
        <taxon>Tissierellales</taxon>
        <taxon>Thermohalobacteraceae</taxon>
        <taxon>Caloranaerobacter</taxon>
    </lineage>
</organism>
<dbReference type="AlphaFoldDB" id="A0A6P1YB70"/>
<evidence type="ECO:0000313" key="1">
    <source>
        <dbReference type="EMBL" id="QIB26108.1"/>
    </source>
</evidence>